<evidence type="ECO:0000313" key="1">
    <source>
        <dbReference type="EMBL" id="KAF2576084.1"/>
    </source>
</evidence>
<organism evidence="1">
    <name type="scientific">Brassica cretica</name>
    <name type="common">Mustard</name>
    <dbReference type="NCBI Taxonomy" id="69181"/>
    <lineage>
        <taxon>Eukaryota</taxon>
        <taxon>Viridiplantae</taxon>
        <taxon>Streptophyta</taxon>
        <taxon>Embryophyta</taxon>
        <taxon>Tracheophyta</taxon>
        <taxon>Spermatophyta</taxon>
        <taxon>Magnoliopsida</taxon>
        <taxon>eudicotyledons</taxon>
        <taxon>Gunneridae</taxon>
        <taxon>Pentapetalae</taxon>
        <taxon>rosids</taxon>
        <taxon>malvids</taxon>
        <taxon>Brassicales</taxon>
        <taxon>Brassicaceae</taxon>
        <taxon>Brassiceae</taxon>
        <taxon>Brassica</taxon>
    </lineage>
</organism>
<comment type="caution">
    <text evidence="1">The sequence shown here is derived from an EMBL/GenBank/DDBJ whole genome shotgun (WGS) entry which is preliminary data.</text>
</comment>
<protein>
    <submittedName>
        <fullName evidence="1">Uncharacterized protein</fullName>
    </submittedName>
</protein>
<keyword evidence="3" id="KW-1185">Reference proteome</keyword>
<evidence type="ECO:0000313" key="2">
    <source>
        <dbReference type="EMBL" id="KAF3564967.1"/>
    </source>
</evidence>
<reference evidence="2" key="2">
    <citation type="submission" date="2019-12" db="EMBL/GenBank/DDBJ databases">
        <authorList>
            <person name="Studholme D.J."/>
            <person name="Sarris P."/>
        </authorList>
    </citation>
    <scope>NUCLEOTIDE SEQUENCE</scope>
    <source>
        <strain evidence="2">PFS-1207/04</strain>
        <tissue evidence="2">Leaf</tissue>
    </source>
</reference>
<sequence length="215" mass="24717">MENTCLQCWEQVETYGEETAKDSYKAFAFRKCWRPHDCCRNGHRIRMEFIDIPWNCCSNIWDRPWFLGSSLCWLPSTNWCGKRPSGAPEIVFPRAFQLICPKFGSGGQVTHELCGRIENWGILAFQKLMWFFFERSGLVYRIWPVSRSLNSFGPMCSEFSFALLQSIRYGASERSVALIYFEWSYIHGLSSCLFPELDPVGSTSIVLGSGEPDGI</sequence>
<dbReference type="Proteomes" id="UP000266723">
    <property type="component" value="Unassembled WGS sequence"/>
</dbReference>
<gene>
    <name evidence="2" type="ORF">DY000_02016707</name>
    <name evidence="1" type="ORF">F2Q70_00004605</name>
</gene>
<reference evidence="1" key="1">
    <citation type="submission" date="2019-12" db="EMBL/GenBank/DDBJ databases">
        <title>Genome sequencing and annotation of Brassica cretica.</title>
        <authorList>
            <person name="Studholme D.J."/>
            <person name="Sarris P.F."/>
        </authorList>
    </citation>
    <scope>NUCLEOTIDE SEQUENCE</scope>
    <source>
        <strain evidence="1">PFS-102/07</strain>
        <tissue evidence="1">Leaf</tissue>
    </source>
</reference>
<dbReference type="EMBL" id="QGKV02000759">
    <property type="protein sequence ID" value="KAF3564967.1"/>
    <property type="molecule type" value="Genomic_DNA"/>
</dbReference>
<dbReference type="AlphaFoldDB" id="A0A8S9FWC9"/>
<reference evidence="2 3" key="3">
    <citation type="journal article" date="2020" name="BMC Genomics">
        <title>Intraspecific diversification of the crop wild relative Brassica cretica Lam. using demographic model selection.</title>
        <authorList>
            <person name="Kioukis A."/>
            <person name="Michalopoulou V.A."/>
            <person name="Briers L."/>
            <person name="Pirintsos S."/>
            <person name="Studholme D.J."/>
            <person name="Pavlidis P."/>
            <person name="Sarris P.F."/>
        </authorList>
    </citation>
    <scope>NUCLEOTIDE SEQUENCE [LARGE SCALE GENOMIC DNA]</scope>
    <source>
        <strain evidence="3">cv. PFS-1207/04</strain>
        <strain evidence="2">PFS-1207/04</strain>
    </source>
</reference>
<accession>A0A8S9FWC9</accession>
<name>A0A8S9FWC9_BRACR</name>
<proteinExistence type="predicted"/>
<evidence type="ECO:0000313" key="3">
    <source>
        <dbReference type="Proteomes" id="UP000266723"/>
    </source>
</evidence>
<dbReference type="EMBL" id="QGKY02001015">
    <property type="protein sequence ID" value="KAF2576084.1"/>
    <property type="molecule type" value="Genomic_DNA"/>
</dbReference>